<dbReference type="Proteomes" id="UP000823388">
    <property type="component" value="Chromosome 5K"/>
</dbReference>
<comment type="caution">
    <text evidence="2">The sequence shown here is derived from an EMBL/GenBank/DDBJ whole genome shotgun (WGS) entry which is preliminary data.</text>
</comment>
<accession>A0A8T0SJM2</accession>
<evidence type="ECO:0000313" key="2">
    <source>
        <dbReference type="EMBL" id="KAG2598357.1"/>
    </source>
</evidence>
<proteinExistence type="predicted"/>
<reference evidence="2" key="1">
    <citation type="submission" date="2020-05" db="EMBL/GenBank/DDBJ databases">
        <title>WGS assembly of Panicum virgatum.</title>
        <authorList>
            <person name="Lovell J.T."/>
            <person name="Jenkins J."/>
            <person name="Shu S."/>
            <person name="Juenger T.E."/>
            <person name="Schmutz J."/>
        </authorList>
    </citation>
    <scope>NUCLEOTIDE SEQUENCE</scope>
    <source>
        <strain evidence="2">AP13</strain>
    </source>
</reference>
<feature type="compositionally biased region" description="Pro residues" evidence="1">
    <location>
        <begin position="62"/>
        <end position="73"/>
    </location>
</feature>
<dbReference type="AlphaFoldDB" id="A0A8T0SJM2"/>
<gene>
    <name evidence="2" type="ORF">PVAP13_5KG364807</name>
</gene>
<feature type="compositionally biased region" description="Pro residues" evidence="1">
    <location>
        <begin position="11"/>
        <end position="21"/>
    </location>
</feature>
<feature type="region of interest" description="Disordered" evidence="1">
    <location>
        <begin position="1"/>
        <end position="77"/>
    </location>
</feature>
<organism evidence="2 3">
    <name type="scientific">Panicum virgatum</name>
    <name type="common">Blackwell switchgrass</name>
    <dbReference type="NCBI Taxonomy" id="38727"/>
    <lineage>
        <taxon>Eukaryota</taxon>
        <taxon>Viridiplantae</taxon>
        <taxon>Streptophyta</taxon>
        <taxon>Embryophyta</taxon>
        <taxon>Tracheophyta</taxon>
        <taxon>Spermatophyta</taxon>
        <taxon>Magnoliopsida</taxon>
        <taxon>Liliopsida</taxon>
        <taxon>Poales</taxon>
        <taxon>Poaceae</taxon>
        <taxon>PACMAD clade</taxon>
        <taxon>Panicoideae</taxon>
        <taxon>Panicodae</taxon>
        <taxon>Paniceae</taxon>
        <taxon>Panicinae</taxon>
        <taxon>Panicum</taxon>
        <taxon>Panicum sect. Hiantes</taxon>
    </lineage>
</organism>
<protein>
    <submittedName>
        <fullName evidence="2">Uncharacterized protein</fullName>
    </submittedName>
</protein>
<dbReference type="EMBL" id="CM029045">
    <property type="protein sequence ID" value="KAG2598357.1"/>
    <property type="molecule type" value="Genomic_DNA"/>
</dbReference>
<keyword evidence="3" id="KW-1185">Reference proteome</keyword>
<sequence length="171" mass="19448">MGARRRRPLSLPTPPHSPPPRAAALGTIPLPNRPVTSPLPRASCPSIVCRLPQKRRLRGPSSKPPRPRPPPPSLLDRDPLRHLVIPFHASPSLKLRAIHPAPVWRRPCRQRPYPRRRWLDPLRRLPMLWSALTPCRSSPARFHCTSRMDIDKTTRTPASSSCPSWWMARGD</sequence>
<evidence type="ECO:0000313" key="3">
    <source>
        <dbReference type="Proteomes" id="UP000823388"/>
    </source>
</evidence>
<name>A0A8T0SJM2_PANVG</name>
<evidence type="ECO:0000256" key="1">
    <source>
        <dbReference type="SAM" id="MobiDB-lite"/>
    </source>
</evidence>